<evidence type="ECO:0000256" key="10">
    <source>
        <dbReference type="ARBA" id="ARBA00022771"/>
    </source>
</evidence>
<feature type="region of interest" description="Disordered" evidence="17">
    <location>
        <begin position="161"/>
        <end position="181"/>
    </location>
</feature>
<dbReference type="PANTHER" id="PTHR11006">
    <property type="entry name" value="PROTEIN ARGININE N-METHYLTRANSFERASE"/>
    <property type="match status" value="1"/>
</dbReference>
<evidence type="ECO:0000256" key="17">
    <source>
        <dbReference type="SAM" id="MobiDB-lite"/>
    </source>
</evidence>
<protein>
    <recommendedName>
        <fullName evidence="3">type I protein arginine methyltransferase</fullName>
        <ecNumber evidence="3">2.1.1.319</ecNumber>
    </recommendedName>
</protein>
<keyword evidence="11" id="KW-0862">Zinc</keyword>
<dbReference type="OrthoDB" id="7848332at2759"/>
<dbReference type="FunFam" id="2.70.160.11:FF:000001">
    <property type="entry name" value="Blast:Protein arginine N-methyltransferase 1"/>
    <property type="match status" value="1"/>
</dbReference>
<evidence type="ECO:0000256" key="12">
    <source>
        <dbReference type="ARBA" id="ARBA00023242"/>
    </source>
</evidence>
<evidence type="ECO:0000313" key="20">
    <source>
        <dbReference type="EMBL" id="CAG2185294.1"/>
    </source>
</evidence>
<comment type="catalytic activity">
    <reaction evidence="13">
        <text>L-arginyl-[protein] + 2 S-adenosyl-L-methionine = N(omega),N(omega)-dimethyl-L-arginyl-[protein] + 2 S-adenosyl-L-homocysteine + 2 H(+)</text>
        <dbReference type="Rhea" id="RHEA:48096"/>
        <dbReference type="Rhea" id="RHEA-COMP:10532"/>
        <dbReference type="Rhea" id="RHEA-COMP:11991"/>
        <dbReference type="ChEBI" id="CHEBI:15378"/>
        <dbReference type="ChEBI" id="CHEBI:29965"/>
        <dbReference type="ChEBI" id="CHEBI:57856"/>
        <dbReference type="ChEBI" id="CHEBI:59789"/>
        <dbReference type="ChEBI" id="CHEBI:61897"/>
        <dbReference type="EC" id="2.1.1.319"/>
    </reaction>
    <physiologicalReaction direction="left-to-right" evidence="13">
        <dbReference type="Rhea" id="RHEA:48097"/>
    </physiologicalReaction>
</comment>
<accession>A0A8S3PNG1</accession>
<dbReference type="InterPro" id="IPR025799">
    <property type="entry name" value="Arg_MeTrfase"/>
</dbReference>
<dbReference type="GO" id="GO:0032259">
    <property type="term" value="P:methylation"/>
    <property type="evidence" value="ECO:0007669"/>
    <property type="project" value="UniProtKB-KW"/>
</dbReference>
<comment type="subcellular location">
    <subcellularLocation>
        <location evidence="2">Cytoplasm</location>
        <location evidence="2">Cytosol</location>
    </subcellularLocation>
    <subcellularLocation>
        <location evidence="1">Nucleus</location>
    </subcellularLocation>
</comment>
<dbReference type="GO" id="GO:0005829">
    <property type="term" value="C:cytosol"/>
    <property type="evidence" value="ECO:0007669"/>
    <property type="project" value="UniProtKB-SubCell"/>
</dbReference>
<dbReference type="Pfam" id="PF06325">
    <property type="entry name" value="PrmA"/>
    <property type="match status" value="1"/>
</dbReference>
<organism evidence="20 21">
    <name type="scientific">Mytilus edulis</name>
    <name type="common">Blue mussel</name>
    <dbReference type="NCBI Taxonomy" id="6550"/>
    <lineage>
        <taxon>Eukaryota</taxon>
        <taxon>Metazoa</taxon>
        <taxon>Spiralia</taxon>
        <taxon>Lophotrochozoa</taxon>
        <taxon>Mollusca</taxon>
        <taxon>Bivalvia</taxon>
        <taxon>Autobranchia</taxon>
        <taxon>Pteriomorphia</taxon>
        <taxon>Mytilida</taxon>
        <taxon>Mytiloidea</taxon>
        <taxon>Mytilidae</taxon>
        <taxon>Mytilinae</taxon>
        <taxon>Mytilus</taxon>
    </lineage>
</organism>
<comment type="caution">
    <text evidence="20">The sequence shown here is derived from an EMBL/GenBank/DDBJ whole genome shotgun (WGS) entry which is preliminary data.</text>
</comment>
<evidence type="ECO:0000313" key="21">
    <source>
        <dbReference type="Proteomes" id="UP000683360"/>
    </source>
</evidence>
<dbReference type="Proteomes" id="UP000683360">
    <property type="component" value="Unassembled WGS sequence"/>
</dbReference>
<dbReference type="InterPro" id="IPR055135">
    <property type="entry name" value="PRMT_dom"/>
</dbReference>
<evidence type="ECO:0000256" key="8">
    <source>
        <dbReference type="ARBA" id="ARBA00022691"/>
    </source>
</evidence>
<dbReference type="SUPFAM" id="SSF57667">
    <property type="entry name" value="beta-beta-alpha zinc fingers"/>
    <property type="match status" value="1"/>
</dbReference>
<dbReference type="FunFam" id="3.40.50.150:FF:000034">
    <property type="entry name" value="Protein arginine N-methyltransferase 3"/>
    <property type="match status" value="1"/>
</dbReference>
<feature type="coiled-coil region" evidence="16">
    <location>
        <begin position="195"/>
        <end position="222"/>
    </location>
</feature>
<dbReference type="SUPFAM" id="SSF53335">
    <property type="entry name" value="S-adenosyl-L-methionine-dependent methyltransferases"/>
    <property type="match status" value="1"/>
</dbReference>
<comment type="catalytic activity">
    <reaction evidence="14">
        <text>L-arginyl-[protein] + S-adenosyl-L-methionine = N(omega)-methyl-L-arginyl-[protein] + S-adenosyl-L-homocysteine + H(+)</text>
        <dbReference type="Rhea" id="RHEA:48100"/>
        <dbReference type="Rhea" id="RHEA-COMP:10532"/>
        <dbReference type="Rhea" id="RHEA-COMP:11990"/>
        <dbReference type="ChEBI" id="CHEBI:15378"/>
        <dbReference type="ChEBI" id="CHEBI:29965"/>
        <dbReference type="ChEBI" id="CHEBI:57856"/>
        <dbReference type="ChEBI" id="CHEBI:59789"/>
        <dbReference type="ChEBI" id="CHEBI:65280"/>
    </reaction>
    <physiologicalReaction direction="left-to-right" evidence="14">
        <dbReference type="Rhea" id="RHEA:48101"/>
    </physiologicalReaction>
</comment>
<dbReference type="PANTHER" id="PTHR11006:SF53">
    <property type="entry name" value="PROTEIN ARGININE N-METHYLTRANSFERASE 3"/>
    <property type="match status" value="1"/>
</dbReference>
<dbReference type="GO" id="GO:0005634">
    <property type="term" value="C:nucleus"/>
    <property type="evidence" value="ECO:0007669"/>
    <property type="project" value="UniProtKB-SubCell"/>
</dbReference>
<dbReference type="InterPro" id="IPR029063">
    <property type="entry name" value="SAM-dependent_MTases_sf"/>
</dbReference>
<keyword evidence="5" id="KW-0597">Phosphoprotein</keyword>
<evidence type="ECO:0000256" key="11">
    <source>
        <dbReference type="ARBA" id="ARBA00022833"/>
    </source>
</evidence>
<feature type="domain" description="Protein arginine N-methyltransferase 3-like C2H2 zinc finger" evidence="18">
    <location>
        <begin position="90"/>
        <end position="135"/>
    </location>
</feature>
<keyword evidence="16" id="KW-0175">Coiled coil</keyword>
<evidence type="ECO:0000256" key="13">
    <source>
        <dbReference type="ARBA" id="ARBA00047384"/>
    </source>
</evidence>
<dbReference type="CDD" id="cd02440">
    <property type="entry name" value="AdoMet_MTases"/>
    <property type="match status" value="1"/>
</dbReference>
<proteinExistence type="predicted"/>
<dbReference type="Pfam" id="PF21137">
    <property type="entry name" value="ANM3_C2H2_Zf"/>
    <property type="match status" value="1"/>
</dbReference>
<evidence type="ECO:0000256" key="4">
    <source>
        <dbReference type="ARBA" id="ARBA00022490"/>
    </source>
</evidence>
<evidence type="ECO:0000256" key="1">
    <source>
        <dbReference type="ARBA" id="ARBA00004123"/>
    </source>
</evidence>
<keyword evidence="10" id="KW-0863">Zinc-finger</keyword>
<keyword evidence="21" id="KW-1185">Reference proteome</keyword>
<dbReference type="Gene3D" id="2.70.160.11">
    <property type="entry name" value="Hnrnp arginine n-methyltransferase1"/>
    <property type="match status" value="1"/>
</dbReference>
<dbReference type="GO" id="GO:0008270">
    <property type="term" value="F:zinc ion binding"/>
    <property type="evidence" value="ECO:0007669"/>
    <property type="project" value="UniProtKB-KW"/>
</dbReference>
<dbReference type="Gene3D" id="3.40.50.150">
    <property type="entry name" value="Vaccinia Virus protein VP39"/>
    <property type="match status" value="1"/>
</dbReference>
<dbReference type="EMBL" id="CAJPWZ010000082">
    <property type="protein sequence ID" value="CAG2185294.1"/>
    <property type="molecule type" value="Genomic_DNA"/>
</dbReference>
<dbReference type="InterPro" id="IPR049482">
    <property type="entry name" value="ANM3-like_C2H2_Zf"/>
</dbReference>
<keyword evidence="8 15" id="KW-0949">S-adenosyl-L-methionine</keyword>
<name>A0A8S3PNG1_MYTED</name>
<dbReference type="EC" id="2.1.1.319" evidence="3"/>
<dbReference type="Pfam" id="PF22528">
    <property type="entry name" value="PRMT_C"/>
    <property type="match status" value="1"/>
</dbReference>
<dbReference type="GO" id="GO:0042054">
    <property type="term" value="F:histone methyltransferase activity"/>
    <property type="evidence" value="ECO:0007669"/>
    <property type="project" value="TreeGrafter"/>
</dbReference>
<evidence type="ECO:0000259" key="19">
    <source>
        <dbReference type="Pfam" id="PF22528"/>
    </source>
</evidence>
<feature type="region of interest" description="Disordered" evidence="17">
    <location>
        <begin position="35"/>
        <end position="57"/>
    </location>
</feature>
<evidence type="ECO:0000259" key="18">
    <source>
        <dbReference type="Pfam" id="PF21137"/>
    </source>
</evidence>
<evidence type="ECO:0000256" key="7">
    <source>
        <dbReference type="ARBA" id="ARBA00022679"/>
    </source>
</evidence>
<gene>
    <name evidence="20" type="ORF">MEDL_934</name>
</gene>
<evidence type="ECO:0000256" key="15">
    <source>
        <dbReference type="PROSITE-ProRule" id="PRU01015"/>
    </source>
</evidence>
<feature type="compositionally biased region" description="Polar residues" evidence="17">
    <location>
        <begin position="161"/>
        <end position="171"/>
    </location>
</feature>
<evidence type="ECO:0000256" key="16">
    <source>
        <dbReference type="SAM" id="Coils"/>
    </source>
</evidence>
<dbReference type="AlphaFoldDB" id="A0A8S3PNG1"/>
<sequence length="563" mass="65025">MLVNTWEEYVLNNFADCEGQFEDYEGQLIDYEEDKDIDEIEDDDDDVWDGDGEESPEENQCLFCDQIFPSVDEVFRHCEKEHFFNIIDIGRKWKLDCIQYIKMINYIRSKKPTSLEITQLKGDKPLWDSDDYLKPHNMEDGLLQYDIEYFISQKVGKDVQNEATSVDSNSSEQEHKQQTPVVMTPSEYHSLCLKLQGANERAESAETELQRALHDLQKMRTMVQNLVMSQPNEPIKSESAVHTLTEDEDEEYFGSYAHFSIHEDMLKDKVRTESYRDFMYKNKDLFKDKVVLDVGCGTGILSMFAVSAGAKQVIAVDQSDIVYQAMDIVRENNLQDKITILKGRIEDVKLPVEEVDIIISEWMGYFLLFESMLDSVLYARDKYLKIDGSVYPDKCNIQLVAIDDKDVHDKHIAFWENVYGFKMSCMQADVVKEASVDIVKPDKIISEPAVIKELDCRLCKFGDLQFKQDFQLSLATKGEITAVIGYFDIHFDRNCGNKVMFSTGPKDTSTHWKQTVFLLEKFIPVQKGEIVKGTVHCRKNKKGPRALLITLSIQDQSQTYLMQ</sequence>
<dbReference type="InterPro" id="IPR036236">
    <property type="entry name" value="Znf_C2H2_sf"/>
</dbReference>
<evidence type="ECO:0000256" key="9">
    <source>
        <dbReference type="ARBA" id="ARBA00022723"/>
    </source>
</evidence>
<evidence type="ECO:0000256" key="14">
    <source>
        <dbReference type="ARBA" id="ARBA00049303"/>
    </source>
</evidence>
<reference evidence="20" key="1">
    <citation type="submission" date="2021-03" db="EMBL/GenBank/DDBJ databases">
        <authorList>
            <person name="Bekaert M."/>
        </authorList>
    </citation>
    <scope>NUCLEOTIDE SEQUENCE</scope>
</reference>
<evidence type="ECO:0000256" key="2">
    <source>
        <dbReference type="ARBA" id="ARBA00004514"/>
    </source>
</evidence>
<keyword evidence="7 15" id="KW-0808">Transferase</keyword>
<keyword evidence="6 15" id="KW-0489">Methyltransferase</keyword>
<keyword evidence="9" id="KW-0479">Metal-binding</keyword>
<evidence type="ECO:0000256" key="5">
    <source>
        <dbReference type="ARBA" id="ARBA00022553"/>
    </source>
</evidence>
<keyword evidence="12" id="KW-0539">Nucleus</keyword>
<evidence type="ECO:0000256" key="3">
    <source>
        <dbReference type="ARBA" id="ARBA00011925"/>
    </source>
</evidence>
<dbReference type="GO" id="GO:0035242">
    <property type="term" value="F:protein-arginine omega-N asymmetric methyltransferase activity"/>
    <property type="evidence" value="ECO:0007669"/>
    <property type="project" value="UniProtKB-EC"/>
</dbReference>
<feature type="domain" description="Protein arginine N-methyltransferase" evidence="19">
    <location>
        <begin position="394"/>
        <end position="557"/>
    </location>
</feature>
<evidence type="ECO:0000256" key="6">
    <source>
        <dbReference type="ARBA" id="ARBA00022603"/>
    </source>
</evidence>
<dbReference type="PROSITE" id="PS51678">
    <property type="entry name" value="SAM_MT_PRMT"/>
    <property type="match status" value="1"/>
</dbReference>
<keyword evidence="4" id="KW-0963">Cytoplasm</keyword>